<dbReference type="CDD" id="cd00028">
    <property type="entry name" value="B_lectin"/>
    <property type="match status" value="1"/>
</dbReference>
<feature type="domain" description="Bulb-type lectin" evidence="22">
    <location>
        <begin position="36"/>
        <end position="163"/>
    </location>
</feature>
<dbReference type="GO" id="GO:0005886">
    <property type="term" value="C:plasma membrane"/>
    <property type="evidence" value="ECO:0007669"/>
    <property type="project" value="UniProtKB-SubCell"/>
</dbReference>
<dbReference type="EMBL" id="RDQH01000343">
    <property type="protein sequence ID" value="RXH68702.1"/>
    <property type="molecule type" value="Genomic_DNA"/>
</dbReference>
<keyword evidence="3" id="KW-1003">Cell membrane</keyword>
<keyword evidence="7" id="KW-0812">Transmembrane</keyword>
<evidence type="ECO:0000256" key="10">
    <source>
        <dbReference type="ARBA" id="ARBA00022741"/>
    </source>
</evidence>
<keyword evidence="9" id="KW-0430">Lectin</keyword>
<comment type="subcellular location">
    <subcellularLocation>
        <location evidence="1">Cell membrane</location>
        <topology evidence="1">Single-pass type I membrane protein</topology>
    </subcellularLocation>
</comment>
<dbReference type="InterPro" id="IPR000719">
    <property type="entry name" value="Prot_kinase_dom"/>
</dbReference>
<keyword evidence="4" id="KW-0723">Serine/threonine-protein kinase</keyword>
<dbReference type="SMART" id="SM00108">
    <property type="entry name" value="B_lectin"/>
    <property type="match status" value="1"/>
</dbReference>
<evidence type="ECO:0000256" key="12">
    <source>
        <dbReference type="ARBA" id="ARBA00022840"/>
    </source>
</evidence>
<keyword evidence="5" id="KW-0597">Phosphoprotein</keyword>
<reference evidence="23 24" key="1">
    <citation type="submission" date="2018-10" db="EMBL/GenBank/DDBJ databases">
        <title>A high-quality apple genome assembly.</title>
        <authorList>
            <person name="Hu J."/>
        </authorList>
    </citation>
    <scope>NUCLEOTIDE SEQUENCE [LARGE SCALE GENOMIC DNA]</scope>
    <source>
        <strain evidence="24">cv. HFTH1</strain>
        <tissue evidence="23">Young leaf</tissue>
    </source>
</reference>
<comment type="catalytic activity">
    <reaction evidence="18">
        <text>L-threonyl-[protein] + ATP = O-phospho-L-threonyl-[protein] + ADP + H(+)</text>
        <dbReference type="Rhea" id="RHEA:46608"/>
        <dbReference type="Rhea" id="RHEA-COMP:11060"/>
        <dbReference type="Rhea" id="RHEA-COMP:11605"/>
        <dbReference type="ChEBI" id="CHEBI:15378"/>
        <dbReference type="ChEBI" id="CHEBI:30013"/>
        <dbReference type="ChEBI" id="CHEBI:30616"/>
        <dbReference type="ChEBI" id="CHEBI:61977"/>
        <dbReference type="ChEBI" id="CHEBI:456216"/>
        <dbReference type="EC" id="2.7.11.1"/>
    </reaction>
</comment>
<dbReference type="Pfam" id="PF00069">
    <property type="entry name" value="Pkinase"/>
    <property type="match status" value="1"/>
</dbReference>
<evidence type="ECO:0000256" key="3">
    <source>
        <dbReference type="ARBA" id="ARBA00022475"/>
    </source>
</evidence>
<feature type="chain" id="PRO_5019828145" description="non-specific serine/threonine protein kinase" evidence="21">
    <location>
        <begin position="30"/>
        <end position="460"/>
    </location>
</feature>
<evidence type="ECO:0000256" key="13">
    <source>
        <dbReference type="ARBA" id="ARBA00022989"/>
    </source>
</evidence>
<dbReference type="InterPro" id="IPR001480">
    <property type="entry name" value="Bulb-type_lectin_dom"/>
</dbReference>
<evidence type="ECO:0000256" key="7">
    <source>
        <dbReference type="ARBA" id="ARBA00022692"/>
    </source>
</evidence>
<evidence type="ECO:0000256" key="9">
    <source>
        <dbReference type="ARBA" id="ARBA00022734"/>
    </source>
</evidence>
<keyword evidence="6" id="KW-0808">Transferase</keyword>
<proteinExistence type="predicted"/>
<dbReference type="InterPro" id="IPR011009">
    <property type="entry name" value="Kinase-like_dom_sf"/>
</dbReference>
<dbReference type="Gene3D" id="2.90.10.10">
    <property type="entry name" value="Bulb-type lectin domain"/>
    <property type="match status" value="1"/>
</dbReference>
<name>A0A498HFP9_MALDO</name>
<comment type="caution">
    <text evidence="23">The sequence shown here is derived from an EMBL/GenBank/DDBJ whole genome shotgun (WGS) entry which is preliminary data.</text>
</comment>
<feature type="signal peptide" evidence="21">
    <location>
        <begin position="1"/>
        <end position="29"/>
    </location>
</feature>
<dbReference type="GO" id="GO:0030246">
    <property type="term" value="F:carbohydrate binding"/>
    <property type="evidence" value="ECO:0007669"/>
    <property type="project" value="UniProtKB-KW"/>
</dbReference>
<keyword evidence="16" id="KW-0675">Receptor</keyword>
<dbReference type="PANTHER" id="PTHR47974">
    <property type="entry name" value="OS07G0415500 PROTEIN"/>
    <property type="match status" value="1"/>
</dbReference>
<keyword evidence="14" id="KW-0472">Membrane</keyword>
<keyword evidence="10" id="KW-0547">Nucleotide-binding</keyword>
<comment type="catalytic activity">
    <reaction evidence="19">
        <text>L-seryl-[protein] + ATP = O-phospho-L-seryl-[protein] + ADP + H(+)</text>
        <dbReference type="Rhea" id="RHEA:17989"/>
        <dbReference type="Rhea" id="RHEA-COMP:9863"/>
        <dbReference type="Rhea" id="RHEA-COMP:11604"/>
        <dbReference type="ChEBI" id="CHEBI:15378"/>
        <dbReference type="ChEBI" id="CHEBI:29999"/>
        <dbReference type="ChEBI" id="CHEBI:30616"/>
        <dbReference type="ChEBI" id="CHEBI:83421"/>
        <dbReference type="ChEBI" id="CHEBI:456216"/>
        <dbReference type="EC" id="2.7.11.1"/>
    </reaction>
</comment>
<dbReference type="FunFam" id="2.90.10.10:FF:000009">
    <property type="entry name" value="Receptor-like serine/threonine-protein kinase SD1-8"/>
    <property type="match status" value="1"/>
</dbReference>
<gene>
    <name evidence="23" type="ORF">DVH24_031035</name>
</gene>
<keyword evidence="15" id="KW-1015">Disulfide bond</keyword>
<dbReference type="PANTHER" id="PTHR47974:SF19">
    <property type="entry name" value="RECEPTOR-LIKE SERINE_THREONINE-PROTEIN KINASE"/>
    <property type="match status" value="1"/>
</dbReference>
<dbReference type="Proteomes" id="UP000290289">
    <property type="component" value="Chromosome 17"/>
</dbReference>
<evidence type="ECO:0000256" key="15">
    <source>
        <dbReference type="ARBA" id="ARBA00023157"/>
    </source>
</evidence>
<evidence type="ECO:0000259" key="22">
    <source>
        <dbReference type="PROSITE" id="PS50927"/>
    </source>
</evidence>
<evidence type="ECO:0000256" key="6">
    <source>
        <dbReference type="ARBA" id="ARBA00022679"/>
    </source>
</evidence>
<evidence type="ECO:0000256" key="17">
    <source>
        <dbReference type="ARBA" id="ARBA00023180"/>
    </source>
</evidence>
<feature type="region of interest" description="Disordered" evidence="20">
    <location>
        <begin position="440"/>
        <end position="460"/>
    </location>
</feature>
<evidence type="ECO:0000256" key="20">
    <source>
        <dbReference type="SAM" id="MobiDB-lite"/>
    </source>
</evidence>
<evidence type="ECO:0000313" key="24">
    <source>
        <dbReference type="Proteomes" id="UP000290289"/>
    </source>
</evidence>
<evidence type="ECO:0000313" key="23">
    <source>
        <dbReference type="EMBL" id="RXH68702.1"/>
    </source>
</evidence>
<keyword evidence="11" id="KW-0418">Kinase</keyword>
<sequence>MNMMNSSRNKLSYMSSVVVLVLCLNLKAAHVSTASGNIISQGQSISGNQTISSSPRGIFQLGFFTPGNSHNHYIGIWYKKLQKTVVWVANRNHPVSDPFSSSLQLFPNGTLILLDQSKSSIWSTSRDPSVSSNSTSEVAAMLLDNGNFVITDALNSSAVIWQSFDHPTDTWLPGGKLGYNKLTNEKLTLTPWRSSQNPAPGIFSLQIERNGTSFLLMYNGTKMYWTSGPWTGKIFEYVPEIQLNYLVTNVSYNSYEFGSYVSYDAVFPDIFIRYMLDISGQFRAYKDFSRIITTMQGTRGYIAPEWISGEAITAKADVFSYGMLCFEIITGRRNRDLLDDGLQNYFPTRVANVLTKGEDVDTLLDCRLEGNANKEEVMRACKVACWCIQDDENDRPTMGQVVQLLEGVIDLGIPPIPQFLDRFSKSLVESIHYHNISSSTATDSRRGYSSRDCESPHPPL</sequence>
<evidence type="ECO:0000256" key="21">
    <source>
        <dbReference type="SAM" id="SignalP"/>
    </source>
</evidence>
<protein>
    <recommendedName>
        <fullName evidence="2">non-specific serine/threonine protein kinase</fullName>
        <ecNumber evidence="2">2.7.11.1</ecNumber>
    </recommendedName>
</protein>
<organism evidence="23 24">
    <name type="scientific">Malus domestica</name>
    <name type="common">Apple</name>
    <name type="synonym">Pyrus malus</name>
    <dbReference type="NCBI Taxonomy" id="3750"/>
    <lineage>
        <taxon>Eukaryota</taxon>
        <taxon>Viridiplantae</taxon>
        <taxon>Streptophyta</taxon>
        <taxon>Embryophyta</taxon>
        <taxon>Tracheophyta</taxon>
        <taxon>Spermatophyta</taxon>
        <taxon>Magnoliopsida</taxon>
        <taxon>eudicotyledons</taxon>
        <taxon>Gunneridae</taxon>
        <taxon>Pentapetalae</taxon>
        <taxon>rosids</taxon>
        <taxon>fabids</taxon>
        <taxon>Rosales</taxon>
        <taxon>Rosaceae</taxon>
        <taxon>Amygdaloideae</taxon>
        <taxon>Maleae</taxon>
        <taxon>Malus</taxon>
    </lineage>
</organism>
<evidence type="ECO:0000256" key="19">
    <source>
        <dbReference type="ARBA" id="ARBA00048679"/>
    </source>
</evidence>
<keyword evidence="24" id="KW-1185">Reference proteome</keyword>
<evidence type="ECO:0000256" key="5">
    <source>
        <dbReference type="ARBA" id="ARBA00022553"/>
    </source>
</evidence>
<evidence type="ECO:0000256" key="11">
    <source>
        <dbReference type="ARBA" id="ARBA00022777"/>
    </source>
</evidence>
<keyword evidence="12" id="KW-0067">ATP-binding</keyword>
<evidence type="ECO:0000256" key="2">
    <source>
        <dbReference type="ARBA" id="ARBA00012513"/>
    </source>
</evidence>
<evidence type="ECO:0000256" key="8">
    <source>
        <dbReference type="ARBA" id="ARBA00022729"/>
    </source>
</evidence>
<evidence type="ECO:0000256" key="14">
    <source>
        <dbReference type="ARBA" id="ARBA00023136"/>
    </source>
</evidence>
<dbReference type="EC" id="2.7.11.1" evidence="2"/>
<dbReference type="GO" id="GO:0004674">
    <property type="term" value="F:protein serine/threonine kinase activity"/>
    <property type="evidence" value="ECO:0007669"/>
    <property type="project" value="UniProtKB-KW"/>
</dbReference>
<dbReference type="InterPro" id="IPR036426">
    <property type="entry name" value="Bulb-type_lectin_dom_sf"/>
</dbReference>
<dbReference type="AlphaFoldDB" id="A0A498HFP9"/>
<keyword evidence="13" id="KW-1133">Transmembrane helix</keyword>
<dbReference type="SUPFAM" id="SSF56112">
    <property type="entry name" value="Protein kinase-like (PK-like)"/>
    <property type="match status" value="1"/>
</dbReference>
<evidence type="ECO:0000256" key="4">
    <source>
        <dbReference type="ARBA" id="ARBA00022527"/>
    </source>
</evidence>
<evidence type="ECO:0000256" key="16">
    <source>
        <dbReference type="ARBA" id="ARBA00023170"/>
    </source>
</evidence>
<dbReference type="Gene3D" id="1.10.510.10">
    <property type="entry name" value="Transferase(Phosphotransferase) domain 1"/>
    <property type="match status" value="1"/>
</dbReference>
<keyword evidence="17" id="KW-0325">Glycoprotein</keyword>
<dbReference type="PROSITE" id="PS50927">
    <property type="entry name" value="BULB_LECTIN"/>
    <property type="match status" value="1"/>
</dbReference>
<dbReference type="SUPFAM" id="SSF51110">
    <property type="entry name" value="alpha-D-mannose-specific plant lectins"/>
    <property type="match status" value="1"/>
</dbReference>
<evidence type="ECO:0000256" key="1">
    <source>
        <dbReference type="ARBA" id="ARBA00004251"/>
    </source>
</evidence>
<dbReference type="Pfam" id="PF01453">
    <property type="entry name" value="B_lectin"/>
    <property type="match status" value="1"/>
</dbReference>
<keyword evidence="8 21" id="KW-0732">Signal</keyword>
<feature type="compositionally biased region" description="Basic and acidic residues" evidence="20">
    <location>
        <begin position="443"/>
        <end position="460"/>
    </location>
</feature>
<dbReference type="GO" id="GO:0005524">
    <property type="term" value="F:ATP binding"/>
    <property type="evidence" value="ECO:0007669"/>
    <property type="project" value="UniProtKB-KW"/>
</dbReference>
<evidence type="ECO:0000256" key="18">
    <source>
        <dbReference type="ARBA" id="ARBA00047899"/>
    </source>
</evidence>
<accession>A0A498HFP9</accession>